<evidence type="ECO:0000313" key="3">
    <source>
        <dbReference type="Proteomes" id="UP001141552"/>
    </source>
</evidence>
<gene>
    <name evidence="2" type="ORF">Tsubulata_021100</name>
</gene>
<reference evidence="2" key="2">
    <citation type="journal article" date="2023" name="Plants (Basel)">
        <title>Annotation of the Turnera subulata (Passifloraceae) Draft Genome Reveals the S-Locus Evolved after the Divergence of Turneroideae from Passifloroideae in a Stepwise Manner.</title>
        <authorList>
            <person name="Henning P.M."/>
            <person name="Roalson E.H."/>
            <person name="Mir W."/>
            <person name="McCubbin A.G."/>
            <person name="Shore J.S."/>
        </authorList>
    </citation>
    <scope>NUCLEOTIDE SEQUENCE</scope>
    <source>
        <strain evidence="2">F60SS</strain>
    </source>
</reference>
<feature type="domain" description="J" evidence="1">
    <location>
        <begin position="11"/>
        <end position="82"/>
    </location>
</feature>
<dbReference type="SUPFAM" id="SSF46565">
    <property type="entry name" value="Chaperone J-domain"/>
    <property type="match status" value="1"/>
</dbReference>
<evidence type="ECO:0000313" key="2">
    <source>
        <dbReference type="EMBL" id="KAJ4849518.1"/>
    </source>
</evidence>
<proteinExistence type="predicted"/>
<accession>A0A9Q0GH33</accession>
<comment type="caution">
    <text evidence="2">The sequence shown here is derived from an EMBL/GenBank/DDBJ whole genome shotgun (WGS) entry which is preliminary data.</text>
</comment>
<dbReference type="OrthoDB" id="10250354at2759"/>
<dbReference type="PANTHER" id="PTHR45098:SF1">
    <property type="entry name" value="DNAJ DOMAIN CONTAINING PROTEIN, EXPRESSED"/>
    <property type="match status" value="1"/>
</dbReference>
<dbReference type="EMBL" id="JAKUCV010000579">
    <property type="protein sequence ID" value="KAJ4849518.1"/>
    <property type="molecule type" value="Genomic_DNA"/>
</dbReference>
<name>A0A9Q0GH33_9ROSI</name>
<dbReference type="PROSITE" id="PS50076">
    <property type="entry name" value="DNAJ_2"/>
    <property type="match status" value="1"/>
</dbReference>
<dbReference type="CDD" id="cd06257">
    <property type="entry name" value="DnaJ"/>
    <property type="match status" value="1"/>
</dbReference>
<organism evidence="2 3">
    <name type="scientific">Turnera subulata</name>
    <dbReference type="NCBI Taxonomy" id="218843"/>
    <lineage>
        <taxon>Eukaryota</taxon>
        <taxon>Viridiplantae</taxon>
        <taxon>Streptophyta</taxon>
        <taxon>Embryophyta</taxon>
        <taxon>Tracheophyta</taxon>
        <taxon>Spermatophyta</taxon>
        <taxon>Magnoliopsida</taxon>
        <taxon>eudicotyledons</taxon>
        <taxon>Gunneridae</taxon>
        <taxon>Pentapetalae</taxon>
        <taxon>rosids</taxon>
        <taxon>fabids</taxon>
        <taxon>Malpighiales</taxon>
        <taxon>Passifloraceae</taxon>
        <taxon>Turnera</taxon>
    </lineage>
</organism>
<protein>
    <recommendedName>
        <fullName evidence="1">J domain-containing protein</fullName>
    </recommendedName>
</protein>
<dbReference type="PROSITE" id="PS00636">
    <property type="entry name" value="DNAJ_1"/>
    <property type="match status" value="1"/>
</dbReference>
<dbReference type="Proteomes" id="UP001141552">
    <property type="component" value="Unassembled WGS sequence"/>
</dbReference>
<dbReference type="Pfam" id="PF00226">
    <property type="entry name" value="DnaJ"/>
    <property type="match status" value="1"/>
</dbReference>
<dbReference type="AlphaFoldDB" id="A0A9Q0GH33"/>
<sequence length="99" mass="11383">MKFMCIINVVDHYDVLGLPSGLEGAKLTQREISKAYKLKALELHPDKRPGDPNAQADFQKLRSSYETLIDPAARRWFHDSLRGIKQPRRSQSYQMPSIL</sequence>
<dbReference type="SMART" id="SM00271">
    <property type="entry name" value="DnaJ"/>
    <property type="match status" value="1"/>
</dbReference>
<evidence type="ECO:0000259" key="1">
    <source>
        <dbReference type="PROSITE" id="PS50076"/>
    </source>
</evidence>
<dbReference type="InterPro" id="IPR036869">
    <property type="entry name" value="J_dom_sf"/>
</dbReference>
<dbReference type="PANTHER" id="PTHR45098">
    <property type="entry name" value="DNAJ DOMAIN CONTAINING PROTEIN, EXPRESSED"/>
    <property type="match status" value="1"/>
</dbReference>
<reference evidence="2" key="1">
    <citation type="submission" date="2022-02" db="EMBL/GenBank/DDBJ databases">
        <authorList>
            <person name="Henning P.M."/>
            <person name="McCubbin A.G."/>
            <person name="Shore J.S."/>
        </authorList>
    </citation>
    <scope>NUCLEOTIDE SEQUENCE</scope>
    <source>
        <strain evidence="2">F60SS</strain>
        <tissue evidence="2">Leaves</tissue>
    </source>
</reference>
<dbReference type="InterPro" id="IPR001623">
    <property type="entry name" value="DnaJ_domain"/>
</dbReference>
<dbReference type="Gene3D" id="1.10.287.110">
    <property type="entry name" value="DnaJ domain"/>
    <property type="match status" value="1"/>
</dbReference>
<dbReference type="InterPro" id="IPR018253">
    <property type="entry name" value="DnaJ_domain_CS"/>
</dbReference>
<keyword evidence="3" id="KW-1185">Reference proteome</keyword>
<dbReference type="PRINTS" id="PR00625">
    <property type="entry name" value="JDOMAIN"/>
</dbReference>